<evidence type="ECO:0000313" key="3">
    <source>
        <dbReference type="Proteomes" id="UP001629367"/>
    </source>
</evidence>
<dbReference type="Proteomes" id="UP001629367">
    <property type="component" value="Unassembled WGS sequence"/>
</dbReference>
<feature type="region of interest" description="Disordered" evidence="1">
    <location>
        <begin position="1"/>
        <end position="31"/>
    </location>
</feature>
<evidence type="ECO:0000256" key="1">
    <source>
        <dbReference type="SAM" id="MobiDB-lite"/>
    </source>
</evidence>
<keyword evidence="3" id="KW-1185">Reference proteome</keyword>
<name>A0ABW9D659_9BURK</name>
<evidence type="ECO:0000313" key="2">
    <source>
        <dbReference type="EMBL" id="MFM0593978.1"/>
    </source>
</evidence>
<dbReference type="EMBL" id="JAQQBZ010000007">
    <property type="protein sequence ID" value="MFM0593978.1"/>
    <property type="molecule type" value="Genomic_DNA"/>
</dbReference>
<accession>A0ABW9D659</accession>
<proteinExistence type="predicted"/>
<feature type="region of interest" description="Disordered" evidence="1">
    <location>
        <begin position="40"/>
        <end position="59"/>
    </location>
</feature>
<dbReference type="RefSeq" id="WP_408212414.1">
    <property type="nucleotide sequence ID" value="NZ_JAQQBZ010000007.1"/>
</dbReference>
<sequence length="59" mass="6433">MTDRDFLNTYGYPASWDDEEPQPRPRPAPAGAIEAMLRDTAGSSDELDAGLFDDTTEGV</sequence>
<reference evidence="2 3" key="1">
    <citation type="journal article" date="2024" name="Chem. Sci.">
        <title>Discovery of megapolipeptins by genome mining of a Burkholderiales bacteria collection.</title>
        <authorList>
            <person name="Paulo B.S."/>
            <person name="Recchia M.J.J."/>
            <person name="Lee S."/>
            <person name="Fergusson C.H."/>
            <person name="Romanowski S.B."/>
            <person name="Hernandez A."/>
            <person name="Krull N."/>
            <person name="Liu D.Y."/>
            <person name="Cavanagh H."/>
            <person name="Bos A."/>
            <person name="Gray C.A."/>
            <person name="Murphy B.T."/>
            <person name="Linington R.G."/>
            <person name="Eustaquio A.S."/>
        </authorList>
    </citation>
    <scope>NUCLEOTIDE SEQUENCE [LARGE SCALE GENOMIC DNA]</scope>
    <source>
        <strain evidence="2 3">RL17-335-BIF-A</strain>
    </source>
</reference>
<protein>
    <submittedName>
        <fullName evidence="2">Uncharacterized protein</fullName>
    </submittedName>
</protein>
<gene>
    <name evidence="2" type="ORF">PQQ68_13205</name>
</gene>
<comment type="caution">
    <text evidence="2">The sequence shown here is derived from an EMBL/GenBank/DDBJ whole genome shotgun (WGS) entry which is preliminary data.</text>
</comment>
<organism evidence="2 3">
    <name type="scientific">Paraburkholderia dilworthii</name>
    <dbReference type="NCBI Taxonomy" id="948106"/>
    <lineage>
        <taxon>Bacteria</taxon>
        <taxon>Pseudomonadati</taxon>
        <taxon>Pseudomonadota</taxon>
        <taxon>Betaproteobacteria</taxon>
        <taxon>Burkholderiales</taxon>
        <taxon>Burkholderiaceae</taxon>
        <taxon>Paraburkholderia</taxon>
    </lineage>
</organism>